<keyword evidence="3" id="KW-1185">Reference proteome</keyword>
<dbReference type="EMBL" id="JANPWB010000003">
    <property type="protein sequence ID" value="KAJ1202715.1"/>
    <property type="molecule type" value="Genomic_DNA"/>
</dbReference>
<gene>
    <name evidence="2" type="ORF">NDU88_006512</name>
</gene>
<dbReference type="Proteomes" id="UP001066276">
    <property type="component" value="Chromosome 2_1"/>
</dbReference>
<proteinExistence type="predicted"/>
<name>A0AAV7VM41_PLEWA</name>
<comment type="caution">
    <text evidence="2">The sequence shown here is derived from an EMBL/GenBank/DDBJ whole genome shotgun (WGS) entry which is preliminary data.</text>
</comment>
<evidence type="ECO:0000313" key="3">
    <source>
        <dbReference type="Proteomes" id="UP001066276"/>
    </source>
</evidence>
<accession>A0AAV7VM41</accession>
<organism evidence="2 3">
    <name type="scientific">Pleurodeles waltl</name>
    <name type="common">Iberian ribbed newt</name>
    <dbReference type="NCBI Taxonomy" id="8319"/>
    <lineage>
        <taxon>Eukaryota</taxon>
        <taxon>Metazoa</taxon>
        <taxon>Chordata</taxon>
        <taxon>Craniata</taxon>
        <taxon>Vertebrata</taxon>
        <taxon>Euteleostomi</taxon>
        <taxon>Amphibia</taxon>
        <taxon>Batrachia</taxon>
        <taxon>Caudata</taxon>
        <taxon>Salamandroidea</taxon>
        <taxon>Salamandridae</taxon>
        <taxon>Pleurodelinae</taxon>
        <taxon>Pleurodeles</taxon>
    </lineage>
</organism>
<sequence length="134" mass="14426">MLLLVVGFYVALLNYIALAWRFGAGGVVKMVQRGLTTLQYMRMSGGRAFLSSKGAQEARRACVCLASAADVARIGRSLNGAGPPRRSSRADKPPLIAFGEPRLSTRSRPRLLRFFGASSARASLSATVRRGRTP</sequence>
<dbReference type="AlphaFoldDB" id="A0AAV7VM41"/>
<evidence type="ECO:0000313" key="2">
    <source>
        <dbReference type="EMBL" id="KAJ1202715.1"/>
    </source>
</evidence>
<feature type="region of interest" description="Disordered" evidence="1">
    <location>
        <begin position="79"/>
        <end position="100"/>
    </location>
</feature>
<evidence type="ECO:0000256" key="1">
    <source>
        <dbReference type="SAM" id="MobiDB-lite"/>
    </source>
</evidence>
<protein>
    <submittedName>
        <fullName evidence="2">Uncharacterized protein</fullName>
    </submittedName>
</protein>
<reference evidence="2" key="1">
    <citation type="journal article" date="2022" name="bioRxiv">
        <title>Sequencing and chromosome-scale assembly of the giantPleurodeles waltlgenome.</title>
        <authorList>
            <person name="Brown T."/>
            <person name="Elewa A."/>
            <person name="Iarovenko S."/>
            <person name="Subramanian E."/>
            <person name="Araus A.J."/>
            <person name="Petzold A."/>
            <person name="Susuki M."/>
            <person name="Suzuki K.-i.T."/>
            <person name="Hayashi T."/>
            <person name="Toyoda A."/>
            <person name="Oliveira C."/>
            <person name="Osipova E."/>
            <person name="Leigh N.D."/>
            <person name="Simon A."/>
            <person name="Yun M.H."/>
        </authorList>
    </citation>
    <scope>NUCLEOTIDE SEQUENCE</scope>
    <source>
        <strain evidence="2">20211129_DDA</strain>
        <tissue evidence="2">Liver</tissue>
    </source>
</reference>